<protein>
    <submittedName>
        <fullName evidence="2">Uncharacterized protein</fullName>
    </submittedName>
</protein>
<name>A0A840RUL7_9BURK</name>
<reference evidence="2 3" key="1">
    <citation type="submission" date="2020-08" db="EMBL/GenBank/DDBJ databases">
        <title>Genomic Encyclopedia of Type Strains, Phase IV (KMG-IV): sequencing the most valuable type-strain genomes for metagenomic binning, comparative biology and taxonomic classification.</title>
        <authorList>
            <person name="Goeker M."/>
        </authorList>
    </citation>
    <scope>NUCLEOTIDE SEQUENCE [LARGE SCALE GENOMIC DNA]</scope>
    <source>
        <strain evidence="2 3">DSM 23240</strain>
    </source>
</reference>
<keyword evidence="3" id="KW-1185">Reference proteome</keyword>
<comment type="caution">
    <text evidence="2">The sequence shown here is derived from an EMBL/GenBank/DDBJ whole genome shotgun (WGS) entry which is preliminary data.</text>
</comment>
<dbReference type="AlphaFoldDB" id="A0A840RUL7"/>
<keyword evidence="1" id="KW-0812">Transmembrane</keyword>
<evidence type="ECO:0000313" key="3">
    <source>
        <dbReference type="Proteomes" id="UP000571084"/>
    </source>
</evidence>
<keyword evidence="1" id="KW-0472">Membrane</keyword>
<dbReference type="Proteomes" id="UP000571084">
    <property type="component" value="Unassembled WGS sequence"/>
</dbReference>
<organism evidence="2 3">
    <name type="scientific">Glaciimonas immobilis</name>
    <dbReference type="NCBI Taxonomy" id="728004"/>
    <lineage>
        <taxon>Bacteria</taxon>
        <taxon>Pseudomonadati</taxon>
        <taxon>Pseudomonadota</taxon>
        <taxon>Betaproteobacteria</taxon>
        <taxon>Burkholderiales</taxon>
        <taxon>Oxalobacteraceae</taxon>
        <taxon>Glaciimonas</taxon>
    </lineage>
</organism>
<proteinExistence type="predicted"/>
<evidence type="ECO:0000313" key="2">
    <source>
        <dbReference type="EMBL" id="MBB5200862.1"/>
    </source>
</evidence>
<dbReference type="EMBL" id="JACHHQ010000005">
    <property type="protein sequence ID" value="MBB5200862.1"/>
    <property type="molecule type" value="Genomic_DNA"/>
</dbReference>
<feature type="transmembrane region" description="Helical" evidence="1">
    <location>
        <begin position="12"/>
        <end position="31"/>
    </location>
</feature>
<evidence type="ECO:0000256" key="1">
    <source>
        <dbReference type="SAM" id="Phobius"/>
    </source>
</evidence>
<dbReference type="RefSeq" id="WP_168055695.1">
    <property type="nucleotide sequence ID" value="NZ_JAAOZT010000007.1"/>
</dbReference>
<accession>A0A840RUL7</accession>
<sequence length="63" mass="7009">MSDVQGHDQRWMGIRWIVVAVVAFGGLPRLTTQGLTLLHHADNCSLAAVTLSFVFFHTHFSQS</sequence>
<keyword evidence="1" id="KW-1133">Transmembrane helix</keyword>
<gene>
    <name evidence="2" type="ORF">HNR39_002704</name>
</gene>